<reference evidence="3 4" key="1">
    <citation type="submission" date="2024-10" db="EMBL/GenBank/DDBJ databases">
        <title>The Natural Products Discovery Center: Release of the First 8490 Sequenced Strains for Exploring Actinobacteria Biosynthetic Diversity.</title>
        <authorList>
            <person name="Kalkreuter E."/>
            <person name="Kautsar S.A."/>
            <person name="Yang D."/>
            <person name="Bader C.D."/>
            <person name="Teijaro C.N."/>
            <person name="Fluegel L."/>
            <person name="Davis C.M."/>
            <person name="Simpson J.R."/>
            <person name="Lauterbach L."/>
            <person name="Steele A.D."/>
            <person name="Gui C."/>
            <person name="Meng S."/>
            <person name="Li G."/>
            <person name="Viehrig K."/>
            <person name="Ye F."/>
            <person name="Su P."/>
            <person name="Kiefer A.F."/>
            <person name="Nichols A."/>
            <person name="Cepeda A.J."/>
            <person name="Yan W."/>
            <person name="Fan B."/>
            <person name="Jiang Y."/>
            <person name="Adhikari A."/>
            <person name="Zheng C.-J."/>
            <person name="Schuster L."/>
            <person name="Cowan T.M."/>
            <person name="Smanski M.J."/>
            <person name="Chevrette M.G."/>
            <person name="De Carvalho L.P.S."/>
            <person name="Shen B."/>
        </authorList>
    </citation>
    <scope>NUCLEOTIDE SEQUENCE [LARGE SCALE GENOMIC DNA]</scope>
    <source>
        <strain evidence="3 4">NPDC087220</strain>
    </source>
</reference>
<evidence type="ECO:0000313" key="4">
    <source>
        <dbReference type="Proteomes" id="UP001617351"/>
    </source>
</evidence>
<keyword evidence="2" id="KW-0472">Membrane</keyword>
<gene>
    <name evidence="3" type="ORF">ACIO7M_13230</name>
</gene>
<keyword evidence="2" id="KW-1133">Transmembrane helix</keyword>
<dbReference type="RefSeq" id="WP_365517108.1">
    <property type="nucleotide sequence ID" value="NZ_JBFANW010000866.1"/>
</dbReference>
<proteinExistence type="predicted"/>
<organism evidence="3 4">
    <name type="scientific">Streptomyces toxytricini</name>
    <name type="common">Actinomyces toxytricini</name>
    <dbReference type="NCBI Taxonomy" id="67369"/>
    <lineage>
        <taxon>Bacteria</taxon>
        <taxon>Bacillati</taxon>
        <taxon>Actinomycetota</taxon>
        <taxon>Actinomycetes</taxon>
        <taxon>Kitasatosporales</taxon>
        <taxon>Streptomycetaceae</taxon>
        <taxon>Streptomyces</taxon>
    </lineage>
</organism>
<protein>
    <submittedName>
        <fullName evidence="3">Uncharacterized protein</fullName>
    </submittedName>
</protein>
<dbReference type="EMBL" id="JBIUYY010000005">
    <property type="protein sequence ID" value="MFJ2822062.1"/>
    <property type="molecule type" value="Genomic_DNA"/>
</dbReference>
<feature type="region of interest" description="Disordered" evidence="1">
    <location>
        <begin position="1"/>
        <end position="20"/>
    </location>
</feature>
<name>A0ABW8EFN8_STRT5</name>
<comment type="caution">
    <text evidence="3">The sequence shown here is derived from an EMBL/GenBank/DDBJ whole genome shotgun (WGS) entry which is preliminary data.</text>
</comment>
<dbReference type="Proteomes" id="UP001617351">
    <property type="component" value="Unassembled WGS sequence"/>
</dbReference>
<feature type="transmembrane region" description="Helical" evidence="2">
    <location>
        <begin position="27"/>
        <end position="47"/>
    </location>
</feature>
<sequence length="52" mass="5089">MDFFDGEAGGRDEPAAGAGGGCSRVTAVLLGVAVALAVAVAALFDLVRDLVP</sequence>
<evidence type="ECO:0000256" key="2">
    <source>
        <dbReference type="SAM" id="Phobius"/>
    </source>
</evidence>
<evidence type="ECO:0000313" key="3">
    <source>
        <dbReference type="EMBL" id="MFJ2822062.1"/>
    </source>
</evidence>
<keyword evidence="4" id="KW-1185">Reference proteome</keyword>
<keyword evidence="2" id="KW-0812">Transmembrane</keyword>
<evidence type="ECO:0000256" key="1">
    <source>
        <dbReference type="SAM" id="MobiDB-lite"/>
    </source>
</evidence>
<accession>A0ABW8EFN8</accession>